<reference evidence="7" key="1">
    <citation type="journal article" date="2019" name="Int. J. Syst. Evol. Microbiol.">
        <title>The Global Catalogue of Microorganisms (GCM) 10K type strain sequencing project: providing services to taxonomists for standard genome sequencing and annotation.</title>
        <authorList>
            <consortium name="The Broad Institute Genomics Platform"/>
            <consortium name="The Broad Institute Genome Sequencing Center for Infectious Disease"/>
            <person name="Wu L."/>
            <person name="Ma J."/>
        </authorList>
    </citation>
    <scope>NUCLEOTIDE SEQUENCE [LARGE SCALE GENOMIC DNA]</scope>
    <source>
        <strain evidence="7">CGMCC 4.1641</strain>
    </source>
</reference>
<organism evidence="6 7">
    <name type="scientific">Cohnella boryungensis</name>
    <dbReference type="NCBI Taxonomy" id="768479"/>
    <lineage>
        <taxon>Bacteria</taxon>
        <taxon>Bacillati</taxon>
        <taxon>Bacillota</taxon>
        <taxon>Bacilli</taxon>
        <taxon>Bacillales</taxon>
        <taxon>Paenibacillaceae</taxon>
        <taxon>Cohnella</taxon>
    </lineage>
</organism>
<keyword evidence="7" id="KW-1185">Reference proteome</keyword>
<dbReference type="Gene3D" id="3.30.70.580">
    <property type="entry name" value="Pseudouridine synthase I, catalytic domain, N-terminal subdomain"/>
    <property type="match status" value="1"/>
</dbReference>
<sequence length="251" mass="28009">MEERLQKILANAGVASRRKCEDLITAGKVTVNGKVVTELGIKADPAVDVITVSGKAIKQETKIYMMFNKPKGVITSVSDPKGRSVVTDYLKEVKERLYPVGRLDYDSEGLLLLTNDGDLAHKLTHPSHHVPKTYHATVERVPHGSALEKLAKGIKLEDGITAPAEVEYHDIDPEGKFATIAITIHEGRNRQVRRMFDAIHHPVTRLKRISFGGLFLNNLQRGKHRKLTKDELEKLREMAEGIKLPSAQDKE</sequence>
<dbReference type="NCBIfam" id="TIGR00093">
    <property type="entry name" value="pseudouridine synthase"/>
    <property type="match status" value="1"/>
</dbReference>
<dbReference type="InterPro" id="IPR000748">
    <property type="entry name" value="PsdUridine_synth_RsuA/RluB/E/F"/>
</dbReference>
<name>A0ABV8S5Y4_9BACL</name>
<dbReference type="SUPFAM" id="SSF55174">
    <property type="entry name" value="Alpha-L RNA-binding motif"/>
    <property type="match status" value="1"/>
</dbReference>
<keyword evidence="2 4" id="KW-0413">Isomerase</keyword>
<dbReference type="InterPro" id="IPR020103">
    <property type="entry name" value="PsdUridine_synth_cat_dom_sf"/>
</dbReference>
<evidence type="ECO:0000313" key="6">
    <source>
        <dbReference type="EMBL" id="MFC4302740.1"/>
    </source>
</evidence>
<dbReference type="EC" id="5.4.99.-" evidence="4"/>
<dbReference type="RefSeq" id="WP_204603387.1">
    <property type="nucleotide sequence ID" value="NZ_JBHSED010000005.1"/>
</dbReference>
<evidence type="ECO:0000259" key="5">
    <source>
        <dbReference type="SMART" id="SM00363"/>
    </source>
</evidence>
<feature type="domain" description="RNA-binding S4" evidence="5">
    <location>
        <begin position="3"/>
        <end position="62"/>
    </location>
</feature>
<dbReference type="InterPro" id="IPR020094">
    <property type="entry name" value="TruA/RsuA/RluB/E/F_N"/>
</dbReference>
<proteinExistence type="inferred from homology"/>
<dbReference type="SMART" id="SM00363">
    <property type="entry name" value="S4"/>
    <property type="match status" value="1"/>
</dbReference>
<protein>
    <recommendedName>
        <fullName evidence="4">Pseudouridine synthase</fullName>
        <ecNumber evidence="4">5.4.99.-</ecNumber>
    </recommendedName>
</protein>
<gene>
    <name evidence="6" type="ORF">ACFO1S_04695</name>
</gene>
<dbReference type="SUPFAM" id="SSF55120">
    <property type="entry name" value="Pseudouridine synthase"/>
    <property type="match status" value="1"/>
</dbReference>
<dbReference type="EMBL" id="JBHSED010000005">
    <property type="protein sequence ID" value="MFC4302740.1"/>
    <property type="molecule type" value="Genomic_DNA"/>
</dbReference>
<dbReference type="InterPro" id="IPR018496">
    <property type="entry name" value="PsdUridine_synth_RsuA/RluB_CS"/>
</dbReference>
<evidence type="ECO:0000256" key="1">
    <source>
        <dbReference type="ARBA" id="ARBA00008348"/>
    </source>
</evidence>
<evidence type="ECO:0000313" key="7">
    <source>
        <dbReference type="Proteomes" id="UP001595755"/>
    </source>
</evidence>
<dbReference type="Gene3D" id="3.10.290.10">
    <property type="entry name" value="RNA-binding S4 domain"/>
    <property type="match status" value="1"/>
</dbReference>
<evidence type="ECO:0000256" key="4">
    <source>
        <dbReference type="RuleBase" id="RU003887"/>
    </source>
</evidence>
<dbReference type="InterPro" id="IPR036986">
    <property type="entry name" value="S4_RNA-bd_sf"/>
</dbReference>
<dbReference type="Pfam" id="PF01479">
    <property type="entry name" value="S4"/>
    <property type="match status" value="1"/>
</dbReference>
<dbReference type="CDD" id="cd00165">
    <property type="entry name" value="S4"/>
    <property type="match status" value="1"/>
</dbReference>
<dbReference type="InterPro" id="IPR050343">
    <property type="entry name" value="RsuA_PseudoU_synthase"/>
</dbReference>
<dbReference type="Proteomes" id="UP001595755">
    <property type="component" value="Unassembled WGS sequence"/>
</dbReference>
<dbReference type="PROSITE" id="PS01149">
    <property type="entry name" value="PSI_RSU"/>
    <property type="match status" value="1"/>
</dbReference>
<accession>A0ABV8S5Y4</accession>
<comment type="caution">
    <text evidence="6">The sequence shown here is derived from an EMBL/GenBank/DDBJ whole genome shotgun (WGS) entry which is preliminary data.</text>
</comment>
<dbReference type="PROSITE" id="PS50889">
    <property type="entry name" value="S4"/>
    <property type="match status" value="1"/>
</dbReference>
<dbReference type="Gene3D" id="3.30.70.1560">
    <property type="entry name" value="Alpha-L RNA-binding motif"/>
    <property type="match status" value="1"/>
</dbReference>
<evidence type="ECO:0000256" key="3">
    <source>
        <dbReference type="PROSITE-ProRule" id="PRU00182"/>
    </source>
</evidence>
<dbReference type="CDD" id="cd02870">
    <property type="entry name" value="PseudoU_synth_RsuA_like"/>
    <property type="match status" value="1"/>
</dbReference>
<dbReference type="InterPro" id="IPR002942">
    <property type="entry name" value="S4_RNA-bd"/>
</dbReference>
<dbReference type="InterPro" id="IPR042092">
    <property type="entry name" value="PsdUridine_s_RsuA/RluB/E/F_cat"/>
</dbReference>
<dbReference type="GO" id="GO:0016853">
    <property type="term" value="F:isomerase activity"/>
    <property type="evidence" value="ECO:0007669"/>
    <property type="project" value="UniProtKB-KW"/>
</dbReference>
<comment type="similarity">
    <text evidence="1 4">Belongs to the pseudouridine synthase RsuA family.</text>
</comment>
<dbReference type="PANTHER" id="PTHR47683">
    <property type="entry name" value="PSEUDOURIDINE SYNTHASE FAMILY PROTEIN-RELATED"/>
    <property type="match status" value="1"/>
</dbReference>
<evidence type="ECO:0000256" key="2">
    <source>
        <dbReference type="ARBA" id="ARBA00023235"/>
    </source>
</evidence>
<dbReference type="InterPro" id="IPR006145">
    <property type="entry name" value="PsdUridine_synth_RsuA/RluA"/>
</dbReference>
<keyword evidence="3" id="KW-0694">RNA-binding</keyword>
<dbReference type="PANTHER" id="PTHR47683:SF2">
    <property type="entry name" value="RNA-BINDING S4 DOMAIN-CONTAINING PROTEIN"/>
    <property type="match status" value="1"/>
</dbReference>
<dbReference type="Pfam" id="PF00849">
    <property type="entry name" value="PseudoU_synth_2"/>
    <property type="match status" value="1"/>
</dbReference>